<evidence type="ECO:0008006" key="7">
    <source>
        <dbReference type="Google" id="ProtNLM"/>
    </source>
</evidence>
<keyword evidence="2" id="KW-1277">Toxin-antitoxin system</keyword>
<name>C6E6Y5_GEOSM</name>
<keyword evidence="3" id="KW-0540">Nuclease</keyword>
<dbReference type="OrthoDB" id="9802833at2"/>
<evidence type="ECO:0000256" key="1">
    <source>
        <dbReference type="ARBA" id="ARBA00022553"/>
    </source>
</evidence>
<dbReference type="AlphaFoldDB" id="C6E6Y5"/>
<dbReference type="Pfam" id="PF01934">
    <property type="entry name" value="HepT-like"/>
    <property type="match status" value="1"/>
</dbReference>
<evidence type="ECO:0000313" key="6">
    <source>
        <dbReference type="EMBL" id="ACT19763.1"/>
    </source>
</evidence>
<sequence length="119" mass="13926">MSSERDIRDYLVDMNDALQSIREFTQDMSYDEFCNDKKTIYAVTRAFEILGEAAKHVDEGTRCRYPGVPWRMIAGMRDKLIHEYFGIALDIVWSSVQEDLPELQRDLEPVLEELVKNYA</sequence>
<dbReference type="GO" id="GO:0016787">
    <property type="term" value="F:hydrolase activity"/>
    <property type="evidence" value="ECO:0007669"/>
    <property type="project" value="UniProtKB-KW"/>
</dbReference>
<evidence type="ECO:0000256" key="5">
    <source>
        <dbReference type="ARBA" id="ARBA00022801"/>
    </source>
</evidence>
<evidence type="ECO:0000256" key="4">
    <source>
        <dbReference type="ARBA" id="ARBA00022741"/>
    </source>
</evidence>
<evidence type="ECO:0000256" key="3">
    <source>
        <dbReference type="ARBA" id="ARBA00022722"/>
    </source>
</evidence>
<evidence type="ECO:0000256" key="2">
    <source>
        <dbReference type="ARBA" id="ARBA00022649"/>
    </source>
</evidence>
<dbReference type="eggNOG" id="COG2361">
    <property type="taxonomic scope" value="Bacteria"/>
</dbReference>
<dbReference type="InterPro" id="IPR008201">
    <property type="entry name" value="HepT-like"/>
</dbReference>
<organism evidence="6">
    <name type="scientific">Geobacter sp. (strain M21)</name>
    <dbReference type="NCBI Taxonomy" id="443144"/>
    <lineage>
        <taxon>Bacteria</taxon>
        <taxon>Pseudomonadati</taxon>
        <taxon>Thermodesulfobacteriota</taxon>
        <taxon>Desulfuromonadia</taxon>
        <taxon>Geobacterales</taxon>
        <taxon>Geobacteraceae</taxon>
        <taxon>Geobacter</taxon>
    </lineage>
</organism>
<keyword evidence="1" id="KW-0597">Phosphoprotein</keyword>
<dbReference type="KEGG" id="gem:GM21_3744"/>
<keyword evidence="5" id="KW-0378">Hydrolase</keyword>
<reference evidence="6" key="1">
    <citation type="submission" date="2009-07" db="EMBL/GenBank/DDBJ databases">
        <title>Complete sequence of Geobacter sp. M21.</title>
        <authorList>
            <consortium name="US DOE Joint Genome Institute"/>
            <person name="Lucas S."/>
            <person name="Copeland A."/>
            <person name="Lapidus A."/>
            <person name="Glavina del Rio T."/>
            <person name="Dalin E."/>
            <person name="Tice H."/>
            <person name="Bruce D."/>
            <person name="Goodwin L."/>
            <person name="Pitluck S."/>
            <person name="Saunders E."/>
            <person name="Brettin T."/>
            <person name="Detter J.C."/>
            <person name="Han C."/>
            <person name="Larimer F."/>
            <person name="Land M."/>
            <person name="Hauser L."/>
            <person name="Kyrpides N."/>
            <person name="Ovchinnikova G."/>
            <person name="Lovley D."/>
        </authorList>
    </citation>
    <scope>NUCLEOTIDE SEQUENCE [LARGE SCALE GENOMIC DNA]</scope>
    <source>
        <strain evidence="6">M21</strain>
    </source>
</reference>
<gene>
    <name evidence="6" type="ordered locus">GM21_3744</name>
</gene>
<keyword evidence="4" id="KW-0547">Nucleotide-binding</keyword>
<accession>C6E6Y5</accession>
<dbReference type="STRING" id="443144.GM21_3744"/>
<dbReference type="GO" id="GO:0004540">
    <property type="term" value="F:RNA nuclease activity"/>
    <property type="evidence" value="ECO:0007669"/>
    <property type="project" value="InterPro"/>
</dbReference>
<dbReference type="PANTHER" id="PTHR34139">
    <property type="entry name" value="UPF0331 PROTEIN MJ0127"/>
    <property type="match status" value="1"/>
</dbReference>
<dbReference type="GO" id="GO:0110001">
    <property type="term" value="C:toxin-antitoxin complex"/>
    <property type="evidence" value="ECO:0007669"/>
    <property type="project" value="InterPro"/>
</dbReference>
<dbReference type="EMBL" id="CP001661">
    <property type="protein sequence ID" value="ACT19763.1"/>
    <property type="molecule type" value="Genomic_DNA"/>
</dbReference>
<dbReference type="PANTHER" id="PTHR34139:SF1">
    <property type="entry name" value="RNASE MJ1380-RELATED"/>
    <property type="match status" value="1"/>
</dbReference>
<proteinExistence type="predicted"/>
<dbReference type="HOGENOM" id="CLU_142825_3_3_7"/>
<dbReference type="GO" id="GO:0000166">
    <property type="term" value="F:nucleotide binding"/>
    <property type="evidence" value="ECO:0007669"/>
    <property type="project" value="UniProtKB-KW"/>
</dbReference>
<protein>
    <recommendedName>
        <fullName evidence="7">DUF86 domain-containing protein</fullName>
    </recommendedName>
</protein>
<dbReference type="InterPro" id="IPR051813">
    <property type="entry name" value="HepT_RNase_toxin"/>
</dbReference>